<dbReference type="Proteomes" id="UP000032427">
    <property type="component" value="Plasmid pAWOD19"/>
</dbReference>
<gene>
    <name evidence="1" type="ORF">AWOD_p19_02</name>
</gene>
<dbReference type="AlphaFoldDB" id="A0A090I8S0"/>
<keyword evidence="1" id="KW-0614">Plasmid</keyword>
<evidence type="ECO:0000313" key="1">
    <source>
        <dbReference type="EMBL" id="CED58041.1"/>
    </source>
</evidence>
<dbReference type="HOGENOM" id="CLU_2505457_0_0_6"/>
<sequence length="85" mass="9453">MVDKRARNVKLNLDVDAKLVKLCEILGVTINAYMLDALGKAINRDYLQFQVAESQQQGMQGLFDLLGQQLGDIASDANEEKIIND</sequence>
<evidence type="ECO:0000313" key="2">
    <source>
        <dbReference type="Proteomes" id="UP000032427"/>
    </source>
</evidence>
<reference evidence="2" key="1">
    <citation type="submission" date="2014-09" db="EMBL/GenBank/DDBJ databases">
        <authorList>
            <person name="Hjerde E."/>
        </authorList>
    </citation>
    <scope>NUCLEOTIDE SEQUENCE [LARGE SCALE GENOMIC DNA]</scope>
    <source>
        <strain evidence="2">06/09/139</strain>
        <plasmid evidence="2">pAWOD19</plasmid>
    </source>
</reference>
<accession>A0A090I8S0</accession>
<dbReference type="PATRIC" id="fig|80852.17.peg.4147"/>
<geneLocation type="plasmid" evidence="1 2">
    <name>pAWOD19</name>
</geneLocation>
<keyword evidence="2" id="KW-1185">Reference proteome</keyword>
<dbReference type="GeneID" id="28543690"/>
<name>A0A090I8S0_9GAMM</name>
<dbReference type="EMBL" id="LN554851">
    <property type="protein sequence ID" value="CED58041.1"/>
    <property type="molecule type" value="Genomic_DNA"/>
</dbReference>
<organism evidence="1 2">
    <name type="scientific">Aliivibrio wodanis</name>
    <dbReference type="NCBI Taxonomy" id="80852"/>
    <lineage>
        <taxon>Bacteria</taxon>
        <taxon>Pseudomonadati</taxon>
        <taxon>Pseudomonadota</taxon>
        <taxon>Gammaproteobacteria</taxon>
        <taxon>Vibrionales</taxon>
        <taxon>Vibrionaceae</taxon>
        <taxon>Aliivibrio</taxon>
    </lineage>
</organism>
<proteinExistence type="predicted"/>
<dbReference type="KEGG" id="awd:AWOD_p19_02"/>
<protein>
    <submittedName>
        <fullName evidence="1">Uncharacterized protein</fullName>
    </submittedName>
</protein>